<dbReference type="InterPro" id="IPR040497">
    <property type="entry name" value="Glyco_transf_24"/>
</dbReference>
<feature type="domain" description="Glucosyltransferase 24 catalytic" evidence="1">
    <location>
        <begin position="3"/>
        <end position="123"/>
    </location>
</feature>
<dbReference type="Pfam" id="PF18404">
    <property type="entry name" value="Glyco_transf_24"/>
    <property type="match status" value="1"/>
</dbReference>
<proteinExistence type="predicted"/>
<name>A0ABN9UGX6_9DINO</name>
<dbReference type="PANTHER" id="PTHR11226">
    <property type="entry name" value="UDP-GLUCOSE GLYCOPROTEIN:GLUCOSYLTRANSFERASE"/>
    <property type="match status" value="1"/>
</dbReference>
<dbReference type="Proteomes" id="UP001189429">
    <property type="component" value="Unassembled WGS sequence"/>
</dbReference>
<accession>A0ABN9UGX6</accession>
<organism evidence="2 3">
    <name type="scientific">Prorocentrum cordatum</name>
    <dbReference type="NCBI Taxonomy" id="2364126"/>
    <lineage>
        <taxon>Eukaryota</taxon>
        <taxon>Sar</taxon>
        <taxon>Alveolata</taxon>
        <taxon>Dinophyceae</taxon>
        <taxon>Prorocentrales</taxon>
        <taxon>Prorocentraceae</taxon>
        <taxon>Prorocentrum</taxon>
    </lineage>
</organism>
<dbReference type="EMBL" id="CAUYUJ010015719">
    <property type="protein sequence ID" value="CAK0857300.1"/>
    <property type="molecule type" value="Genomic_DNA"/>
</dbReference>
<sequence>MWRRVIFIDSDLTVRADIRRGALGDGLAGARLRVHALLLGERRAARRHPRESCEQRDHRLQILEESGYWAGHLSGSPYHISALFVVDLGGIPKAVGGRQVADHLQLAHQGPLDPGSLANLDQEGGPS</sequence>
<evidence type="ECO:0000313" key="3">
    <source>
        <dbReference type="Proteomes" id="UP001189429"/>
    </source>
</evidence>
<comment type="caution">
    <text evidence="2">The sequence shown here is derived from an EMBL/GenBank/DDBJ whole genome shotgun (WGS) entry which is preliminary data.</text>
</comment>
<gene>
    <name evidence="2" type="ORF">PCOR1329_LOCUS47454</name>
</gene>
<reference evidence="2" key="1">
    <citation type="submission" date="2023-10" db="EMBL/GenBank/DDBJ databases">
        <authorList>
            <person name="Chen Y."/>
            <person name="Shah S."/>
            <person name="Dougan E. K."/>
            <person name="Thang M."/>
            <person name="Chan C."/>
        </authorList>
    </citation>
    <scope>NUCLEOTIDE SEQUENCE [LARGE SCALE GENOMIC DNA]</scope>
</reference>
<protein>
    <recommendedName>
        <fullName evidence="1">Glucosyltransferase 24 catalytic domain-containing protein</fullName>
    </recommendedName>
</protein>
<keyword evidence="3" id="KW-1185">Reference proteome</keyword>
<dbReference type="PANTHER" id="PTHR11226:SF0">
    <property type="entry name" value="UDP-GLUCOSE:GLYCOPROTEIN GLUCOSYLTRANSFERASE"/>
    <property type="match status" value="1"/>
</dbReference>
<dbReference type="InterPro" id="IPR009448">
    <property type="entry name" value="UDP-g_GGtrans"/>
</dbReference>
<evidence type="ECO:0000259" key="1">
    <source>
        <dbReference type="Pfam" id="PF18404"/>
    </source>
</evidence>
<evidence type="ECO:0000313" key="2">
    <source>
        <dbReference type="EMBL" id="CAK0857300.1"/>
    </source>
</evidence>